<feature type="binding site" evidence="10">
    <location>
        <position position="135"/>
    </location>
    <ligand>
        <name>UDP-N-acetyl-alpha-D-glucosamine</name>
        <dbReference type="ChEBI" id="CHEBI:57705"/>
    </ligand>
</feature>
<evidence type="ECO:0000313" key="13">
    <source>
        <dbReference type="EMBL" id="SJN45359.1"/>
    </source>
</evidence>
<evidence type="ECO:0000256" key="8">
    <source>
        <dbReference type="ARBA" id="ARBA00023306"/>
    </source>
</evidence>
<dbReference type="NCBIfam" id="TIGR01133">
    <property type="entry name" value="murG"/>
    <property type="match status" value="1"/>
</dbReference>
<dbReference type="GO" id="GO:0071555">
    <property type="term" value="P:cell wall organization"/>
    <property type="evidence" value="ECO:0007669"/>
    <property type="project" value="UniProtKB-KW"/>
</dbReference>
<keyword evidence="2 10" id="KW-0132">Cell division</keyword>
<dbReference type="GO" id="GO:0008360">
    <property type="term" value="P:regulation of cell shape"/>
    <property type="evidence" value="ECO:0007669"/>
    <property type="project" value="UniProtKB-KW"/>
</dbReference>
<accession>A0A1R4KM81</accession>
<dbReference type="HAMAP" id="MF_00033">
    <property type="entry name" value="MurG"/>
    <property type="match status" value="1"/>
</dbReference>
<keyword evidence="6 10" id="KW-0573">Peptidoglycan synthesis</keyword>
<dbReference type="RefSeq" id="WP_094766115.1">
    <property type="nucleotide sequence ID" value="NZ_FUKQ01000063.1"/>
</dbReference>
<keyword evidence="14" id="KW-1185">Reference proteome</keyword>
<dbReference type="CDD" id="cd03785">
    <property type="entry name" value="GT28_MurG"/>
    <property type="match status" value="1"/>
</dbReference>
<evidence type="ECO:0000256" key="10">
    <source>
        <dbReference type="HAMAP-Rule" id="MF_00033"/>
    </source>
</evidence>
<dbReference type="GO" id="GO:0050511">
    <property type="term" value="F:undecaprenyldiphospho-muramoylpentapeptide beta-N-acetylglucosaminyltransferase activity"/>
    <property type="evidence" value="ECO:0007669"/>
    <property type="project" value="UniProtKB-UniRule"/>
</dbReference>
<protein>
    <recommendedName>
        <fullName evidence="10">UDP-N-acetylglucosamine--N-acetylmuramyl-(pentapeptide) pyrophosphoryl-undecaprenol N-acetylglucosamine transferase</fullName>
        <ecNumber evidence="10">2.4.1.227</ecNumber>
    </recommendedName>
    <alternativeName>
        <fullName evidence="10">Undecaprenyl-PP-MurNAc-pentapeptide-UDPGlcNAc GlcNAc transferase</fullName>
    </alternativeName>
</protein>
<dbReference type="InterPro" id="IPR004276">
    <property type="entry name" value="GlycoTrans_28_N"/>
</dbReference>
<keyword evidence="3 10" id="KW-0328">Glycosyltransferase</keyword>
<dbReference type="STRING" id="1255658.FM114_15880"/>
<dbReference type="OrthoDB" id="9808936at2"/>
<dbReference type="EMBL" id="FUKQ01000063">
    <property type="protein sequence ID" value="SJN45359.1"/>
    <property type="molecule type" value="Genomic_DNA"/>
</dbReference>
<keyword evidence="1 10" id="KW-1003">Cell membrane</keyword>
<feature type="domain" description="Glycosyltransferase family 28 N-terminal" evidence="11">
    <location>
        <begin position="14"/>
        <end position="153"/>
    </location>
</feature>
<keyword evidence="8 10" id="KW-0131">Cell cycle</keyword>
<dbReference type="InterPro" id="IPR007235">
    <property type="entry name" value="Glyco_trans_28_C"/>
</dbReference>
<dbReference type="AlphaFoldDB" id="A0A1R4KM81"/>
<evidence type="ECO:0000256" key="9">
    <source>
        <dbReference type="ARBA" id="ARBA00023316"/>
    </source>
</evidence>
<proteinExistence type="inferred from homology"/>
<dbReference type="Pfam" id="PF04101">
    <property type="entry name" value="Glyco_tran_28_C"/>
    <property type="match status" value="1"/>
</dbReference>
<dbReference type="Gene3D" id="3.40.50.2000">
    <property type="entry name" value="Glycogen Phosphorylase B"/>
    <property type="match status" value="2"/>
</dbReference>
<evidence type="ECO:0000256" key="6">
    <source>
        <dbReference type="ARBA" id="ARBA00022984"/>
    </source>
</evidence>
<evidence type="ECO:0000256" key="3">
    <source>
        <dbReference type="ARBA" id="ARBA00022676"/>
    </source>
</evidence>
<dbReference type="GO" id="GO:0005886">
    <property type="term" value="C:plasma membrane"/>
    <property type="evidence" value="ECO:0007669"/>
    <property type="project" value="UniProtKB-SubCell"/>
</dbReference>
<dbReference type="SUPFAM" id="SSF53756">
    <property type="entry name" value="UDP-Glycosyltransferase/glycogen phosphorylase"/>
    <property type="match status" value="1"/>
</dbReference>
<dbReference type="GO" id="GO:0005975">
    <property type="term" value="P:carbohydrate metabolic process"/>
    <property type="evidence" value="ECO:0007669"/>
    <property type="project" value="InterPro"/>
</dbReference>
<dbReference type="Proteomes" id="UP000188342">
    <property type="component" value="Unassembled WGS sequence"/>
</dbReference>
<keyword evidence="5 10" id="KW-0133">Cell shape</keyword>
<evidence type="ECO:0000313" key="14">
    <source>
        <dbReference type="Proteomes" id="UP000188342"/>
    </source>
</evidence>
<evidence type="ECO:0000256" key="5">
    <source>
        <dbReference type="ARBA" id="ARBA00022960"/>
    </source>
</evidence>
<comment type="function">
    <text evidence="10">Cell wall formation. Catalyzes the transfer of a GlcNAc subunit on undecaprenyl-pyrophosphoryl-MurNAc-pentapeptide (lipid intermediate I) to form undecaprenyl-pyrophosphoryl-MurNAc-(pentapeptide)GlcNAc (lipid intermediate II).</text>
</comment>
<comment type="caution">
    <text evidence="10">Lacks conserved residue(s) required for the propagation of feature annotation.</text>
</comment>
<dbReference type="UniPathway" id="UPA00219"/>
<feature type="domain" description="Glycosyl transferase family 28 C-terminal" evidence="12">
    <location>
        <begin position="202"/>
        <end position="355"/>
    </location>
</feature>
<feature type="binding site" evidence="10">
    <location>
        <position position="308"/>
    </location>
    <ligand>
        <name>UDP-N-acetyl-alpha-D-glucosamine</name>
        <dbReference type="ChEBI" id="CHEBI:57705"/>
    </ligand>
</feature>
<dbReference type="InterPro" id="IPR006009">
    <property type="entry name" value="GlcNAc_MurG"/>
</dbReference>
<sequence>MSEHTTTGQSAPLIVLAGGGTTGHIAPMIATAEALERMVPGVELTCIGTSKGLETRLVPAAGLRLELIPPVPMPRKPTVDLAKVPLRLAGSVRRAGEVLDQARAQAVVGFGGYVSMPAYLAARRRGIPVVIHEGNAVPGLANKVAARFARRVLTSFPGTTLPRREQVGLPVRRELTELATQGRAGRRAQARAHFGLDPERPTLLVTGGSQGAHSINNATLAARQEVLAAGVQVLHIWGPKNYTDDLVVLRDEQTGAAYHPVAYVDGMENAYAAADMMVARSGAGTVFEAGMCGLPAVFVPLPHGNGEQARNATDLVAAGGGVLVPDAELDGPRLVREVLERITDPERLATMAAAGPGLFDAAAADAVARIVLDCARDAARK</sequence>
<evidence type="ECO:0000256" key="7">
    <source>
        <dbReference type="ARBA" id="ARBA00023136"/>
    </source>
</evidence>
<comment type="catalytic activity">
    <reaction evidence="10">
        <text>di-trans,octa-cis-undecaprenyl diphospho-N-acetyl-alpha-D-muramoyl-L-alanyl-D-glutamyl-meso-2,6-diaminopimeloyl-D-alanyl-D-alanine + UDP-N-acetyl-alpha-D-glucosamine = di-trans,octa-cis-undecaprenyl diphospho-[N-acetyl-alpha-D-glucosaminyl-(1-&gt;4)]-N-acetyl-alpha-D-muramoyl-L-alanyl-D-glutamyl-meso-2,6-diaminopimeloyl-D-alanyl-D-alanine + UDP + H(+)</text>
        <dbReference type="Rhea" id="RHEA:31227"/>
        <dbReference type="ChEBI" id="CHEBI:15378"/>
        <dbReference type="ChEBI" id="CHEBI:57705"/>
        <dbReference type="ChEBI" id="CHEBI:58223"/>
        <dbReference type="ChEBI" id="CHEBI:61387"/>
        <dbReference type="ChEBI" id="CHEBI:61388"/>
        <dbReference type="EC" id="2.4.1.227"/>
    </reaction>
</comment>
<keyword evidence="9 10" id="KW-0961">Cell wall biogenesis/degradation</keyword>
<comment type="pathway">
    <text evidence="10">Cell wall biogenesis; peptidoglycan biosynthesis.</text>
</comment>
<dbReference type="GO" id="GO:0051301">
    <property type="term" value="P:cell division"/>
    <property type="evidence" value="ECO:0007669"/>
    <property type="project" value="UniProtKB-KW"/>
</dbReference>
<keyword evidence="7 10" id="KW-0472">Membrane</keyword>
<comment type="subcellular location">
    <subcellularLocation>
        <location evidence="10">Cell membrane</location>
        <topology evidence="10">Peripheral membrane protein</topology>
        <orientation evidence="10">Cytoplasmic side</orientation>
    </subcellularLocation>
</comment>
<gene>
    <name evidence="10" type="primary">murG</name>
    <name evidence="13" type="ORF">FM114_15880</name>
</gene>
<evidence type="ECO:0000259" key="12">
    <source>
        <dbReference type="Pfam" id="PF04101"/>
    </source>
</evidence>
<feature type="binding site" evidence="10">
    <location>
        <position position="172"/>
    </location>
    <ligand>
        <name>UDP-N-acetyl-alpha-D-glucosamine</name>
        <dbReference type="ChEBI" id="CHEBI:57705"/>
    </ligand>
</feature>
<name>A0A1R4KM81_9ACTN</name>
<dbReference type="GO" id="GO:0051991">
    <property type="term" value="F:UDP-N-acetyl-D-glucosamine:N-acetylmuramoyl-L-alanyl-D-glutamyl-meso-2,6-diaminopimelyl-D-alanyl-D-alanine-diphosphoundecaprenol 4-beta-N-acetylglucosaminlytransferase activity"/>
    <property type="evidence" value="ECO:0007669"/>
    <property type="project" value="RHEA"/>
</dbReference>
<reference evidence="13 14" key="1">
    <citation type="submission" date="2017-02" db="EMBL/GenBank/DDBJ databases">
        <authorList>
            <person name="Peterson S.W."/>
        </authorList>
    </citation>
    <scope>NUCLEOTIDE SEQUENCE [LARGE SCALE GENOMIC DNA]</scope>
    <source>
        <strain evidence="13 14">LSP_Lj1</strain>
    </source>
</reference>
<keyword evidence="4 10" id="KW-0808">Transferase</keyword>
<evidence type="ECO:0000256" key="1">
    <source>
        <dbReference type="ARBA" id="ARBA00022475"/>
    </source>
</evidence>
<comment type="similarity">
    <text evidence="10">Belongs to the glycosyltransferase 28 family. MurG subfamily.</text>
</comment>
<evidence type="ECO:0000256" key="4">
    <source>
        <dbReference type="ARBA" id="ARBA00022679"/>
    </source>
</evidence>
<dbReference type="Pfam" id="PF03033">
    <property type="entry name" value="Glyco_transf_28"/>
    <property type="match status" value="1"/>
</dbReference>
<dbReference type="PANTHER" id="PTHR21015">
    <property type="entry name" value="UDP-N-ACETYLGLUCOSAMINE--N-ACETYLMURAMYL-(PENTAPEPTIDE) PYROPHOSPHORYL-UNDECAPRENOL N-ACETYLGLUCOSAMINE TRANSFERASE 1"/>
    <property type="match status" value="1"/>
</dbReference>
<organism evidence="13 14">
    <name type="scientific">Luteococcus japonicus LSP_Lj1</name>
    <dbReference type="NCBI Taxonomy" id="1255658"/>
    <lineage>
        <taxon>Bacteria</taxon>
        <taxon>Bacillati</taxon>
        <taxon>Actinomycetota</taxon>
        <taxon>Actinomycetes</taxon>
        <taxon>Propionibacteriales</taxon>
        <taxon>Propionibacteriaceae</taxon>
        <taxon>Luteococcus</taxon>
    </lineage>
</organism>
<dbReference type="GO" id="GO:0009252">
    <property type="term" value="P:peptidoglycan biosynthetic process"/>
    <property type="evidence" value="ECO:0007669"/>
    <property type="project" value="UniProtKB-UniRule"/>
</dbReference>
<evidence type="ECO:0000259" key="11">
    <source>
        <dbReference type="Pfam" id="PF03033"/>
    </source>
</evidence>
<dbReference type="PANTHER" id="PTHR21015:SF22">
    <property type="entry name" value="GLYCOSYLTRANSFERASE"/>
    <property type="match status" value="1"/>
</dbReference>
<evidence type="ECO:0000256" key="2">
    <source>
        <dbReference type="ARBA" id="ARBA00022618"/>
    </source>
</evidence>
<feature type="binding site" evidence="10">
    <location>
        <position position="209"/>
    </location>
    <ligand>
        <name>UDP-N-acetyl-alpha-D-glucosamine</name>
        <dbReference type="ChEBI" id="CHEBI:57705"/>
    </ligand>
</feature>
<dbReference type="EC" id="2.4.1.227" evidence="10"/>